<evidence type="ECO:0000313" key="3">
    <source>
        <dbReference type="Proteomes" id="UP001193680"/>
    </source>
</evidence>
<accession>A0ABS0BUP5</accession>
<dbReference type="InterPro" id="IPR014991">
    <property type="entry name" value="DUF1840"/>
</dbReference>
<dbReference type="EMBL" id="JACBGI020000001">
    <property type="protein sequence ID" value="MBF6056783.1"/>
    <property type="molecule type" value="Genomic_DNA"/>
</dbReference>
<feature type="compositionally biased region" description="Polar residues" evidence="1">
    <location>
        <begin position="50"/>
        <end position="62"/>
    </location>
</feature>
<gene>
    <name evidence="2" type="ORF">H8792_000330</name>
</gene>
<dbReference type="Pfam" id="PF08895">
    <property type="entry name" value="DUF1840"/>
    <property type="match status" value="1"/>
</dbReference>
<reference evidence="2 3" key="1">
    <citation type="submission" date="2020-11" db="EMBL/GenBank/DDBJ databases">
        <title>Sulfur oxidizing isolate from Hospital Hole Sinkhole.</title>
        <authorList>
            <person name="Scott K.M."/>
        </authorList>
    </citation>
    <scope>NUCLEOTIDE SEQUENCE [LARGE SCALE GENOMIC DNA]</scope>
    <source>
        <strain evidence="2 3">HH1</strain>
    </source>
</reference>
<dbReference type="RefSeq" id="WP_194947150.1">
    <property type="nucleotide sequence ID" value="NZ_JACBGI020000001.1"/>
</dbReference>
<evidence type="ECO:0000313" key="2">
    <source>
        <dbReference type="EMBL" id="MBF6056783.1"/>
    </source>
</evidence>
<organism evidence="2 3">
    <name type="scientific">Thiomicrorhabdus heinhorstiae</name>
    <dbReference type="NCBI Taxonomy" id="2748010"/>
    <lineage>
        <taxon>Bacteria</taxon>
        <taxon>Pseudomonadati</taxon>
        <taxon>Pseudomonadota</taxon>
        <taxon>Gammaproteobacteria</taxon>
        <taxon>Thiotrichales</taxon>
        <taxon>Piscirickettsiaceae</taxon>
        <taxon>Thiomicrorhabdus</taxon>
    </lineage>
</organism>
<proteinExistence type="predicted"/>
<sequence length="100" mass="11044">MNLIVFKTKDHPDVSYFDQVALNLISLMGHSEIVPGALTDEEVEQAFNSLSKAVSSPSAQNGDSWDDDSVSVSHRAGPLLDLLQVAIKNDEYVIWEKSLR</sequence>
<dbReference type="Proteomes" id="UP001193680">
    <property type="component" value="Unassembled WGS sequence"/>
</dbReference>
<comment type="caution">
    <text evidence="2">The sequence shown here is derived from an EMBL/GenBank/DDBJ whole genome shotgun (WGS) entry which is preliminary data.</text>
</comment>
<keyword evidence="3" id="KW-1185">Reference proteome</keyword>
<feature type="region of interest" description="Disordered" evidence="1">
    <location>
        <begin position="50"/>
        <end position="70"/>
    </location>
</feature>
<evidence type="ECO:0000256" key="1">
    <source>
        <dbReference type="SAM" id="MobiDB-lite"/>
    </source>
</evidence>
<protein>
    <submittedName>
        <fullName evidence="2">DUF1840 domain-containing protein</fullName>
    </submittedName>
</protein>
<name>A0ABS0BUP5_9GAMM</name>